<protein>
    <submittedName>
        <fullName evidence="1">Uncharacterized protein</fullName>
    </submittedName>
</protein>
<evidence type="ECO:0000313" key="1">
    <source>
        <dbReference type="EMBL" id="JAE29896.1"/>
    </source>
</evidence>
<name>A0A0A9H4W4_ARUDO</name>
<accession>A0A0A9H4W4</accession>
<sequence length="82" mass="9502">MHADTMKARLGRRWHPVVCAPPFFSTSLGTAQQGHAVNIQRSWNSRRQDLCGPCSQIWLALHQYSRTSHTSISMHWRHAHRN</sequence>
<dbReference type="EMBL" id="GBRH01168000">
    <property type="protein sequence ID" value="JAE29896.1"/>
    <property type="molecule type" value="Transcribed_RNA"/>
</dbReference>
<reference evidence="1" key="1">
    <citation type="submission" date="2014-09" db="EMBL/GenBank/DDBJ databases">
        <authorList>
            <person name="Magalhaes I.L.F."/>
            <person name="Oliveira U."/>
            <person name="Santos F.R."/>
            <person name="Vidigal T.H.D.A."/>
            <person name="Brescovit A.D."/>
            <person name="Santos A.J."/>
        </authorList>
    </citation>
    <scope>NUCLEOTIDE SEQUENCE</scope>
    <source>
        <tissue evidence="1">Shoot tissue taken approximately 20 cm above the soil surface</tissue>
    </source>
</reference>
<reference evidence="1" key="2">
    <citation type="journal article" date="2015" name="Data Brief">
        <title>Shoot transcriptome of the giant reed, Arundo donax.</title>
        <authorList>
            <person name="Barrero R.A."/>
            <person name="Guerrero F.D."/>
            <person name="Moolhuijzen P."/>
            <person name="Goolsby J.A."/>
            <person name="Tidwell J."/>
            <person name="Bellgard S.E."/>
            <person name="Bellgard M.I."/>
        </authorList>
    </citation>
    <scope>NUCLEOTIDE SEQUENCE</scope>
    <source>
        <tissue evidence="1">Shoot tissue taken approximately 20 cm above the soil surface</tissue>
    </source>
</reference>
<proteinExistence type="predicted"/>
<organism evidence="1">
    <name type="scientific">Arundo donax</name>
    <name type="common">Giant reed</name>
    <name type="synonym">Donax arundinaceus</name>
    <dbReference type="NCBI Taxonomy" id="35708"/>
    <lineage>
        <taxon>Eukaryota</taxon>
        <taxon>Viridiplantae</taxon>
        <taxon>Streptophyta</taxon>
        <taxon>Embryophyta</taxon>
        <taxon>Tracheophyta</taxon>
        <taxon>Spermatophyta</taxon>
        <taxon>Magnoliopsida</taxon>
        <taxon>Liliopsida</taxon>
        <taxon>Poales</taxon>
        <taxon>Poaceae</taxon>
        <taxon>PACMAD clade</taxon>
        <taxon>Arundinoideae</taxon>
        <taxon>Arundineae</taxon>
        <taxon>Arundo</taxon>
    </lineage>
</organism>
<dbReference type="AlphaFoldDB" id="A0A0A9H4W4"/>